<dbReference type="AlphaFoldDB" id="F5YCF4"/>
<name>F5YCF4_LEAAZ</name>
<evidence type="ECO:0000259" key="4">
    <source>
        <dbReference type="PROSITE" id="PS50887"/>
    </source>
</evidence>
<dbReference type="Gene3D" id="3.30.70.270">
    <property type="match status" value="1"/>
</dbReference>
<dbReference type="Proteomes" id="UP000009222">
    <property type="component" value="Chromosome"/>
</dbReference>
<dbReference type="CDD" id="cd01949">
    <property type="entry name" value="GGDEF"/>
    <property type="match status" value="1"/>
</dbReference>
<feature type="domain" description="GGDEF" evidence="4">
    <location>
        <begin position="378"/>
        <end position="510"/>
    </location>
</feature>
<dbReference type="InterPro" id="IPR029787">
    <property type="entry name" value="Nucleotide_cyclase"/>
</dbReference>
<reference evidence="6" key="1">
    <citation type="submission" date="2009-12" db="EMBL/GenBank/DDBJ databases">
        <title>Complete sequence of Treponema azotonutricium strain ZAS-9.</title>
        <authorList>
            <person name="Tetu S.G."/>
            <person name="Matson E."/>
            <person name="Ren Q."/>
            <person name="Seshadri R."/>
            <person name="Elbourne L."/>
            <person name="Hassan K.A."/>
            <person name="Durkin A."/>
            <person name="Radune D."/>
            <person name="Mohamoud Y."/>
            <person name="Shay R."/>
            <person name="Jin S."/>
            <person name="Zhang X."/>
            <person name="Lucey K."/>
            <person name="Ballor N.R."/>
            <person name="Ottesen E."/>
            <person name="Rosenthal R."/>
            <person name="Allen A."/>
            <person name="Leadbetter J.R."/>
            <person name="Paulsen I.T."/>
        </authorList>
    </citation>
    <scope>NUCLEOTIDE SEQUENCE [LARGE SCALE GENOMIC DNA]</scope>
    <source>
        <strain evidence="6">ATCC BAA-888 / DSM 13862 / ZAS-9</strain>
    </source>
</reference>
<dbReference type="FunFam" id="3.30.70.270:FF:000001">
    <property type="entry name" value="Diguanylate cyclase domain protein"/>
    <property type="match status" value="1"/>
</dbReference>
<dbReference type="InterPro" id="IPR000160">
    <property type="entry name" value="GGDEF_dom"/>
</dbReference>
<feature type="transmembrane region" description="Helical" evidence="3">
    <location>
        <begin position="175"/>
        <end position="195"/>
    </location>
</feature>
<dbReference type="STRING" id="545695.TREAZ_2856"/>
<dbReference type="Pfam" id="PF00990">
    <property type="entry name" value="GGDEF"/>
    <property type="match status" value="1"/>
</dbReference>
<dbReference type="InParanoid" id="F5YCF4"/>
<dbReference type="GO" id="GO:0052621">
    <property type="term" value="F:diguanylate cyclase activity"/>
    <property type="evidence" value="ECO:0007669"/>
    <property type="project" value="UniProtKB-EC"/>
</dbReference>
<organism evidence="5 6">
    <name type="scientific">Leadbettera azotonutricia (strain ATCC BAA-888 / DSM 13862 / ZAS-9)</name>
    <name type="common">Treponema azotonutricium</name>
    <dbReference type="NCBI Taxonomy" id="545695"/>
    <lineage>
        <taxon>Bacteria</taxon>
        <taxon>Pseudomonadati</taxon>
        <taxon>Spirochaetota</taxon>
        <taxon>Spirochaetia</taxon>
        <taxon>Spirochaetales</taxon>
        <taxon>Breznakiellaceae</taxon>
        <taxon>Leadbettera</taxon>
    </lineage>
</organism>
<dbReference type="RefSeq" id="WP_015712682.1">
    <property type="nucleotide sequence ID" value="NC_015577.1"/>
</dbReference>
<dbReference type="InterPro" id="IPR043128">
    <property type="entry name" value="Rev_trsase/Diguanyl_cyclase"/>
</dbReference>
<dbReference type="PANTHER" id="PTHR45138">
    <property type="entry name" value="REGULATORY COMPONENTS OF SENSORY TRANSDUCTION SYSTEM"/>
    <property type="match status" value="1"/>
</dbReference>
<feature type="transmembrane region" description="Helical" evidence="3">
    <location>
        <begin position="99"/>
        <end position="122"/>
    </location>
</feature>
<evidence type="ECO:0000256" key="3">
    <source>
        <dbReference type="SAM" id="Phobius"/>
    </source>
</evidence>
<keyword evidence="3" id="KW-0812">Transmembrane</keyword>
<protein>
    <recommendedName>
        <fullName evidence="1">diguanylate cyclase</fullName>
        <ecNumber evidence="1">2.7.7.65</ecNumber>
    </recommendedName>
</protein>
<proteinExistence type="predicted"/>
<keyword evidence="3" id="KW-0472">Membrane</keyword>
<dbReference type="InterPro" id="IPR050469">
    <property type="entry name" value="Diguanylate_Cyclase"/>
</dbReference>
<dbReference type="PROSITE" id="PS50887">
    <property type="entry name" value="GGDEF"/>
    <property type="match status" value="1"/>
</dbReference>
<evidence type="ECO:0000256" key="1">
    <source>
        <dbReference type="ARBA" id="ARBA00012528"/>
    </source>
</evidence>
<evidence type="ECO:0000313" key="6">
    <source>
        <dbReference type="Proteomes" id="UP000009222"/>
    </source>
</evidence>
<dbReference type="GO" id="GO:0043709">
    <property type="term" value="P:cell adhesion involved in single-species biofilm formation"/>
    <property type="evidence" value="ECO:0007669"/>
    <property type="project" value="TreeGrafter"/>
</dbReference>
<feature type="transmembrane region" description="Helical" evidence="3">
    <location>
        <begin position="37"/>
        <end position="56"/>
    </location>
</feature>
<dbReference type="PANTHER" id="PTHR45138:SF9">
    <property type="entry name" value="DIGUANYLATE CYCLASE DGCM-RELATED"/>
    <property type="match status" value="1"/>
</dbReference>
<accession>F5YCF4</accession>
<dbReference type="eggNOG" id="COG3706">
    <property type="taxonomic scope" value="Bacteria"/>
</dbReference>
<dbReference type="SUPFAM" id="SSF55073">
    <property type="entry name" value="Nucleotide cyclase"/>
    <property type="match status" value="1"/>
</dbReference>
<evidence type="ECO:0000313" key="5">
    <source>
        <dbReference type="EMBL" id="AEF83148.1"/>
    </source>
</evidence>
<comment type="catalytic activity">
    <reaction evidence="2">
        <text>2 GTP = 3',3'-c-di-GMP + 2 diphosphate</text>
        <dbReference type="Rhea" id="RHEA:24898"/>
        <dbReference type="ChEBI" id="CHEBI:33019"/>
        <dbReference type="ChEBI" id="CHEBI:37565"/>
        <dbReference type="ChEBI" id="CHEBI:58805"/>
        <dbReference type="EC" id="2.7.7.65"/>
    </reaction>
</comment>
<keyword evidence="3" id="KW-1133">Transmembrane helix</keyword>
<dbReference type="GO" id="GO:1902201">
    <property type="term" value="P:negative regulation of bacterial-type flagellum-dependent cell motility"/>
    <property type="evidence" value="ECO:0007669"/>
    <property type="project" value="TreeGrafter"/>
</dbReference>
<sequence>MVNVILVAIVCVALAMSFFIGIYVLFRRQSGDKNEFLLLQTAIIIFLLGHLLELTSSNAGEAFTAVKVLYLGACFVPVFAFFFIAGFCEVKLPPFLVRLPLLLLAGFFTLVMWTTSIHHLIYRDYWFDADSIHYLRYNAGPVFVVITIFTTFCFLLAVCLIIFQLGKRKNKYRTHLVIILICVAIPMVAELVYFITNVTGINTQHIYFTPHSVALMNFCCCLGIMRFNIFEIIPNATITAMDHIYEGFILLDRDNNYLSSNAPAAEIFPDIAKLSKGESIFSLPQWPEELKSIEMGSTDFSLIGEGTRYFRASVSPVLSNTRDLRAKIILIRNTSDAVEFMKELENAAYTDALTGLYNRKHFFELASMTMERSRRLSESVYAVMIDLDFFKNVNDARGHEAGDLVLKIFAGIIRQTCRSYDLVGRYGGEEFALFLTGTDSAGARQLLERIRNNISESAIPYDGSDIKVTCSIGFAPCIESDTPESAIKKADEALYRAKNSGRNKVVMSGKS</sequence>
<dbReference type="NCBIfam" id="TIGR00254">
    <property type="entry name" value="GGDEF"/>
    <property type="match status" value="1"/>
</dbReference>
<feature type="transmembrane region" description="Helical" evidence="3">
    <location>
        <begin position="6"/>
        <end position="25"/>
    </location>
</feature>
<keyword evidence="6" id="KW-1185">Reference proteome</keyword>
<dbReference type="EC" id="2.7.7.65" evidence="1"/>
<feature type="transmembrane region" description="Helical" evidence="3">
    <location>
        <begin position="68"/>
        <end position="87"/>
    </location>
</feature>
<dbReference type="GO" id="GO:0005886">
    <property type="term" value="C:plasma membrane"/>
    <property type="evidence" value="ECO:0007669"/>
    <property type="project" value="TreeGrafter"/>
</dbReference>
<dbReference type="InterPro" id="IPR031621">
    <property type="entry name" value="HisKA_7TM"/>
</dbReference>
<feature type="transmembrane region" description="Helical" evidence="3">
    <location>
        <begin position="142"/>
        <end position="163"/>
    </location>
</feature>
<dbReference type="SMART" id="SM00267">
    <property type="entry name" value="GGDEF"/>
    <property type="match status" value="1"/>
</dbReference>
<reference evidence="5 6" key="2">
    <citation type="journal article" date="2011" name="ISME J.">
        <title>RNA-seq reveals cooperative metabolic interactions between two termite-gut spirochete species in co-culture.</title>
        <authorList>
            <person name="Rosenthal A.Z."/>
            <person name="Matson E.G."/>
            <person name="Eldar A."/>
            <person name="Leadbetter J.R."/>
        </authorList>
    </citation>
    <scope>NUCLEOTIDE SEQUENCE [LARGE SCALE GENOMIC DNA]</scope>
    <source>
        <strain evidence="6">ATCC BAA-888 / DSM 13862 / ZAS-9</strain>
    </source>
</reference>
<dbReference type="OrthoDB" id="9779586at2"/>
<evidence type="ECO:0000256" key="2">
    <source>
        <dbReference type="ARBA" id="ARBA00034247"/>
    </source>
</evidence>
<dbReference type="Pfam" id="PF16927">
    <property type="entry name" value="HisKA_7TM"/>
    <property type="match status" value="1"/>
</dbReference>
<feature type="transmembrane region" description="Helical" evidence="3">
    <location>
        <begin position="207"/>
        <end position="225"/>
    </location>
</feature>
<gene>
    <name evidence="5" type="ordered locus">TREAZ_2856</name>
</gene>
<dbReference type="EMBL" id="CP001841">
    <property type="protein sequence ID" value="AEF83148.1"/>
    <property type="molecule type" value="Genomic_DNA"/>
</dbReference>
<dbReference type="HOGENOM" id="CLU_025182_2_0_12"/>
<dbReference type="KEGG" id="taz:TREAZ_2856"/>